<dbReference type="RefSeq" id="WP_161058427.1">
    <property type="nucleotide sequence ID" value="NZ_WWCT01000079.1"/>
</dbReference>
<evidence type="ECO:0000313" key="2">
    <source>
        <dbReference type="EMBL" id="MYN30803.1"/>
    </source>
</evidence>
<dbReference type="EMBL" id="WWCT01000079">
    <property type="protein sequence ID" value="MYN30803.1"/>
    <property type="molecule type" value="Genomic_DNA"/>
</dbReference>
<reference evidence="2 3" key="1">
    <citation type="submission" date="2019-12" db="EMBL/GenBank/DDBJ databases">
        <title>Novel species isolated from a subtropical stream in China.</title>
        <authorList>
            <person name="Lu H."/>
        </authorList>
    </citation>
    <scope>NUCLEOTIDE SEQUENCE [LARGE SCALE GENOMIC DNA]</scope>
    <source>
        <strain evidence="2 3">CY42W</strain>
    </source>
</reference>
<proteinExistence type="predicted"/>
<dbReference type="SUPFAM" id="SSF89550">
    <property type="entry name" value="PHP domain-like"/>
    <property type="match status" value="1"/>
</dbReference>
<evidence type="ECO:0000259" key="1">
    <source>
        <dbReference type="SMART" id="SM00481"/>
    </source>
</evidence>
<dbReference type="Pfam" id="PF02811">
    <property type="entry name" value="PHP"/>
    <property type="match status" value="1"/>
</dbReference>
<sequence length="155" mass="16437">MHTLPDGAALPPIQSATPALPDYAELQCVSHYTFLHGASAPEQLVGRAAQLGYRALAIADECTVAGIVKAHCAAKELGLKLLIGSQMTVTPEDGSPPFRLLVLAMNRNGYGNLCELITVGRRRAEKGSYLVRPRDIAAPPPDLAALRGLPDCQLV</sequence>
<keyword evidence="3" id="KW-1185">Reference proteome</keyword>
<protein>
    <submittedName>
        <fullName evidence="2">PHP domain-containing protein</fullName>
    </submittedName>
</protein>
<organism evidence="2 3">
    <name type="scientific">Duganella levis</name>
    <dbReference type="NCBI Taxonomy" id="2692169"/>
    <lineage>
        <taxon>Bacteria</taxon>
        <taxon>Pseudomonadati</taxon>
        <taxon>Pseudomonadota</taxon>
        <taxon>Betaproteobacteria</taxon>
        <taxon>Burkholderiales</taxon>
        <taxon>Oxalobacteraceae</taxon>
        <taxon>Telluria group</taxon>
        <taxon>Duganella</taxon>
    </lineage>
</organism>
<name>A0ABW9W9W0_9BURK</name>
<accession>A0ABW9W9W0</accession>
<feature type="domain" description="Polymerase/histidinol phosphatase N-terminal" evidence="1">
    <location>
        <begin position="24"/>
        <end position="91"/>
    </location>
</feature>
<dbReference type="InterPro" id="IPR003141">
    <property type="entry name" value="Pol/His_phosphatase_N"/>
</dbReference>
<dbReference type="PANTHER" id="PTHR32294">
    <property type="entry name" value="DNA POLYMERASE III SUBUNIT ALPHA"/>
    <property type="match status" value="1"/>
</dbReference>
<comment type="caution">
    <text evidence="2">The sequence shown here is derived from an EMBL/GenBank/DDBJ whole genome shotgun (WGS) entry which is preliminary data.</text>
</comment>
<dbReference type="InterPro" id="IPR016195">
    <property type="entry name" value="Pol/histidinol_Pase-like"/>
</dbReference>
<dbReference type="InterPro" id="IPR004805">
    <property type="entry name" value="DnaE2/DnaE/PolC"/>
</dbReference>
<gene>
    <name evidence="2" type="ORF">GTP69_30835</name>
</gene>
<dbReference type="SMART" id="SM00481">
    <property type="entry name" value="POLIIIAc"/>
    <property type="match status" value="1"/>
</dbReference>
<dbReference type="Gene3D" id="3.20.20.140">
    <property type="entry name" value="Metal-dependent hydrolases"/>
    <property type="match status" value="1"/>
</dbReference>
<feature type="non-terminal residue" evidence="2">
    <location>
        <position position="155"/>
    </location>
</feature>
<dbReference type="Proteomes" id="UP000642144">
    <property type="component" value="Unassembled WGS sequence"/>
</dbReference>
<dbReference type="InterPro" id="IPR004013">
    <property type="entry name" value="PHP_dom"/>
</dbReference>
<dbReference type="PANTHER" id="PTHR32294:SF4">
    <property type="entry name" value="ERROR-PRONE DNA POLYMERASE"/>
    <property type="match status" value="1"/>
</dbReference>
<evidence type="ECO:0000313" key="3">
    <source>
        <dbReference type="Proteomes" id="UP000642144"/>
    </source>
</evidence>